<dbReference type="InterPro" id="IPR019181">
    <property type="entry name" value="LSM12_ABD"/>
</dbReference>
<protein>
    <submittedName>
        <fullName evidence="4">Uncharacterized protein</fullName>
    </submittedName>
</protein>
<feature type="domain" description="AD" evidence="2">
    <location>
        <begin position="79"/>
        <end position="174"/>
    </location>
</feature>
<feature type="domain" description="Sm" evidence="3">
    <location>
        <begin position="1"/>
        <end position="71"/>
    </location>
</feature>
<dbReference type="PROSITE" id="PS52002">
    <property type="entry name" value="SM"/>
    <property type="match status" value="1"/>
</dbReference>
<dbReference type="PROSITE" id="PS52001">
    <property type="entry name" value="AD"/>
    <property type="match status" value="1"/>
</dbReference>
<dbReference type="InterPro" id="IPR047575">
    <property type="entry name" value="Sm"/>
</dbReference>
<organism evidence="4">
    <name type="scientific">Xenopsylla cheopis</name>
    <name type="common">Oriental rat flea</name>
    <name type="synonym">Pulex cheopis</name>
    <dbReference type="NCBI Taxonomy" id="163159"/>
    <lineage>
        <taxon>Eukaryota</taxon>
        <taxon>Metazoa</taxon>
        <taxon>Ecdysozoa</taxon>
        <taxon>Arthropoda</taxon>
        <taxon>Hexapoda</taxon>
        <taxon>Insecta</taxon>
        <taxon>Pterygota</taxon>
        <taxon>Neoptera</taxon>
        <taxon>Endopterygota</taxon>
        <taxon>Siphonaptera</taxon>
        <taxon>Pulicidae</taxon>
        <taxon>Xenopsyllinae</taxon>
        <taxon>Xenopsylla</taxon>
    </lineage>
</organism>
<evidence type="ECO:0000259" key="3">
    <source>
        <dbReference type="PROSITE" id="PS52002"/>
    </source>
</evidence>
<accession>A0A6M2DJE1</accession>
<dbReference type="SMART" id="SM00995">
    <property type="entry name" value="AD"/>
    <property type="match status" value="1"/>
</dbReference>
<evidence type="ECO:0000259" key="2">
    <source>
        <dbReference type="PROSITE" id="PS52001"/>
    </source>
</evidence>
<comment type="similarity">
    <text evidence="1">Belongs to the LSM12 family.</text>
</comment>
<sequence length="187" mass="20702">MAGMSECFAIGSTVACKTCHDQEIEGVVLAFDQQTKMLVLKCPSSSGRHNLNDVYMVNLSLVNDVQVKQETSCIPEVPPLLNLQRLNTRVRNQIEQKRRLVNALAAGVSPEGQKLFIAISKTIHEVTWSGPNIVVYNQVTINPPYKPENVVGNSESREYTYVKKVVEKHHKDQASVSLTPATNAAQQ</sequence>
<dbReference type="Pfam" id="PF21166">
    <property type="entry name" value="LSM12_LSM"/>
    <property type="match status" value="1"/>
</dbReference>
<dbReference type="Pfam" id="PF09793">
    <property type="entry name" value="AD"/>
    <property type="match status" value="1"/>
</dbReference>
<dbReference type="GO" id="GO:0003723">
    <property type="term" value="F:RNA binding"/>
    <property type="evidence" value="ECO:0007669"/>
    <property type="project" value="InterPro"/>
</dbReference>
<dbReference type="InterPro" id="IPR047574">
    <property type="entry name" value="AD"/>
</dbReference>
<evidence type="ECO:0000313" key="4">
    <source>
        <dbReference type="EMBL" id="NOV45810.1"/>
    </source>
</evidence>
<dbReference type="InterPro" id="IPR048478">
    <property type="entry name" value="LSM12_LSM"/>
</dbReference>
<dbReference type="CDD" id="cd01735">
    <property type="entry name" value="LSm12_N"/>
    <property type="match status" value="1"/>
</dbReference>
<name>A0A6M2DJE1_XENCH</name>
<dbReference type="EMBL" id="GIIL01002084">
    <property type="protein sequence ID" value="NOV45810.1"/>
    <property type="molecule type" value="Transcribed_RNA"/>
</dbReference>
<dbReference type="PANTHER" id="PTHR13542">
    <property type="entry name" value="LSM12 HOMOLOG"/>
    <property type="match status" value="1"/>
</dbReference>
<reference evidence="4" key="1">
    <citation type="submission" date="2020-03" db="EMBL/GenBank/DDBJ databases">
        <title>Transcriptomic Profiling of the Digestive Tract of the Rat Flea, Xenopsylla cheopis, Following Blood Feeding and Infection with Yersinia pestis.</title>
        <authorList>
            <person name="Bland D.M."/>
            <person name="Martens C.A."/>
            <person name="Virtaneva K."/>
            <person name="Kanakabandi K."/>
            <person name="Long D."/>
            <person name="Rosenke R."/>
            <person name="Saturday G.A."/>
            <person name="Hoyt F.H."/>
            <person name="Bruno D.P."/>
            <person name="Ribeiro J.M.C."/>
            <person name="Hinnebusch J."/>
        </authorList>
    </citation>
    <scope>NUCLEOTIDE SEQUENCE</scope>
</reference>
<dbReference type="AlphaFoldDB" id="A0A6M2DJE1"/>
<evidence type="ECO:0000256" key="1">
    <source>
        <dbReference type="ARBA" id="ARBA00006359"/>
    </source>
</evidence>
<dbReference type="InterPro" id="IPR039683">
    <property type="entry name" value="Lsm12-like"/>
</dbReference>
<proteinExistence type="inferred from homology"/>